<proteinExistence type="predicted"/>
<dbReference type="EMBL" id="CAKLDM010000002">
    <property type="protein sequence ID" value="CAH0540479.1"/>
    <property type="molecule type" value="Genomic_DNA"/>
</dbReference>
<dbReference type="RefSeq" id="WP_237362411.1">
    <property type="nucleotide sequence ID" value="NZ_CAKLDM010000002.1"/>
</dbReference>
<keyword evidence="2" id="KW-1185">Reference proteome</keyword>
<protein>
    <submittedName>
        <fullName evidence="1">Uncharacterized protein</fullName>
    </submittedName>
</protein>
<reference evidence="1" key="1">
    <citation type="submission" date="2021-11" db="EMBL/GenBank/DDBJ databases">
        <authorList>
            <person name="Rodrigo-Torres L."/>
            <person name="Arahal R. D."/>
            <person name="Lucena T."/>
        </authorList>
    </citation>
    <scope>NUCLEOTIDE SEQUENCE</scope>
    <source>
        <strain evidence="1">CECT 7928</strain>
    </source>
</reference>
<evidence type="ECO:0000313" key="2">
    <source>
        <dbReference type="Proteomes" id="UP000838748"/>
    </source>
</evidence>
<evidence type="ECO:0000313" key="1">
    <source>
        <dbReference type="EMBL" id="CAH0540479.1"/>
    </source>
</evidence>
<comment type="caution">
    <text evidence="1">The sequence shown here is derived from an EMBL/GenBank/DDBJ whole genome shotgun (WGS) entry which is preliminary data.</text>
</comment>
<gene>
    <name evidence="1" type="ORF">VMF7928_02893</name>
</gene>
<dbReference type="Proteomes" id="UP000838748">
    <property type="component" value="Unassembled WGS sequence"/>
</dbReference>
<accession>A0ABM9A610</accession>
<sequence>MPLFDQDEKIRPTVPFDIYKGLKLLPSSIDNWNRSNRISRQYDTFIGVTYIRTGLSILLPAFEDDWRTQKRHNITGINRTLRTIRPHTTRKGEPLPSPWYQGEDKKIRVPYQQAIDDYEGVANILKVEHMSHVDGLYHQRAAVKLQTNRSHTDARDGDIHKDFLGWAIKSNKYECEKGESLQMVFSSSRNRRTQDFDYNLPLWNNKIRHRSPERPGIMENRDINNIWANAIAMMLSRDLDVPTNKISVFSGKKHWVVNTQTLRKEYILCPEQIRTAPGKRHIYRRNSRILDVSEHCNIDENGYLYLHEYITMACHRYLEEYTTHRSFSSKKSKGYIRIKNFQENISLCNNYSSLRLCVQSLYKKTDSVHKHSFISYLILYLSYTPARILAEFSIPLSGLINRMSEVERCIGTPDEEHWRNRIFSSQSDIKSFKRNAIKIIKKLIR</sequence>
<organism evidence="1 2">
    <name type="scientific">Vibrio marisflavi CECT 7928</name>
    <dbReference type="NCBI Taxonomy" id="634439"/>
    <lineage>
        <taxon>Bacteria</taxon>
        <taxon>Pseudomonadati</taxon>
        <taxon>Pseudomonadota</taxon>
        <taxon>Gammaproteobacteria</taxon>
        <taxon>Vibrionales</taxon>
        <taxon>Vibrionaceae</taxon>
        <taxon>Vibrio</taxon>
    </lineage>
</organism>
<name>A0ABM9A610_9VIBR</name>